<keyword evidence="1" id="KW-0812">Transmembrane</keyword>
<organism evidence="2 3">
    <name type="scientific">SAR86 cluster bacterium</name>
    <dbReference type="NCBI Taxonomy" id="2030880"/>
    <lineage>
        <taxon>Bacteria</taxon>
        <taxon>Pseudomonadati</taxon>
        <taxon>Pseudomonadota</taxon>
        <taxon>Gammaproteobacteria</taxon>
        <taxon>SAR86 cluster</taxon>
    </lineage>
</organism>
<keyword evidence="1" id="KW-1133">Transmembrane helix</keyword>
<feature type="transmembrane region" description="Helical" evidence="1">
    <location>
        <begin position="6"/>
        <end position="21"/>
    </location>
</feature>
<evidence type="ECO:0000313" key="3">
    <source>
        <dbReference type="Proteomes" id="UP000218327"/>
    </source>
</evidence>
<proteinExistence type="predicted"/>
<reference evidence="3" key="1">
    <citation type="submission" date="2017-08" db="EMBL/GenBank/DDBJ databases">
        <title>A dynamic microbial community with high functional redundancy inhabits the cold, oxic subseafloor aquifer.</title>
        <authorList>
            <person name="Tully B.J."/>
            <person name="Wheat C.G."/>
            <person name="Glazer B.T."/>
            <person name="Huber J.A."/>
        </authorList>
    </citation>
    <scope>NUCLEOTIDE SEQUENCE [LARGE SCALE GENOMIC DNA]</scope>
</reference>
<keyword evidence="1" id="KW-0472">Membrane</keyword>
<evidence type="ECO:0000256" key="1">
    <source>
        <dbReference type="SAM" id="Phobius"/>
    </source>
</evidence>
<feature type="transmembrane region" description="Helical" evidence="1">
    <location>
        <begin position="28"/>
        <end position="46"/>
    </location>
</feature>
<evidence type="ECO:0000313" key="2">
    <source>
        <dbReference type="EMBL" id="PCJ28012.1"/>
    </source>
</evidence>
<comment type="caution">
    <text evidence="2">The sequence shown here is derived from an EMBL/GenBank/DDBJ whole genome shotgun (WGS) entry which is preliminary data.</text>
</comment>
<feature type="transmembrane region" description="Helical" evidence="1">
    <location>
        <begin position="52"/>
        <end position="71"/>
    </location>
</feature>
<gene>
    <name evidence="2" type="ORF">COA96_02290</name>
</gene>
<name>A0A2A5B953_9GAMM</name>
<dbReference type="Proteomes" id="UP000218327">
    <property type="component" value="Unassembled WGS sequence"/>
</dbReference>
<accession>A0A2A5B953</accession>
<protein>
    <submittedName>
        <fullName evidence="2">Uncharacterized protein</fullName>
    </submittedName>
</protein>
<dbReference type="AlphaFoldDB" id="A0A2A5B953"/>
<dbReference type="EMBL" id="NVVJ01000004">
    <property type="protein sequence ID" value="PCJ28012.1"/>
    <property type="molecule type" value="Genomic_DNA"/>
</dbReference>
<sequence>MLFFGDWLTFAGFWFYLFRIFRLDGKKVPLVFACLWAVGYFGLPTIGIEGAIYFISYKAVLTLALMFIDLYRMNMGKRNPPDNPLKDVLDS</sequence>